<protein>
    <submittedName>
        <fullName evidence="3">Glycosyl transferase, group 1</fullName>
    </submittedName>
</protein>
<proteinExistence type="predicted"/>
<keyword evidence="2 3" id="KW-0808">Transferase</keyword>
<evidence type="ECO:0000313" key="3">
    <source>
        <dbReference type="EMBL" id="VAW83829.1"/>
    </source>
</evidence>
<dbReference type="GO" id="GO:0016757">
    <property type="term" value="F:glycosyltransferase activity"/>
    <property type="evidence" value="ECO:0007669"/>
    <property type="project" value="UniProtKB-KW"/>
</dbReference>
<organism evidence="3">
    <name type="scientific">hydrothermal vent metagenome</name>
    <dbReference type="NCBI Taxonomy" id="652676"/>
    <lineage>
        <taxon>unclassified sequences</taxon>
        <taxon>metagenomes</taxon>
        <taxon>ecological metagenomes</taxon>
    </lineage>
</organism>
<keyword evidence="1" id="KW-0328">Glycosyltransferase</keyword>
<evidence type="ECO:0000256" key="1">
    <source>
        <dbReference type="ARBA" id="ARBA00022676"/>
    </source>
</evidence>
<dbReference type="AlphaFoldDB" id="A0A3B0ZC56"/>
<accession>A0A3B0ZC56</accession>
<name>A0A3B0ZC56_9ZZZZ</name>
<dbReference type="Gene3D" id="3.40.50.2000">
    <property type="entry name" value="Glycogen Phosphorylase B"/>
    <property type="match status" value="1"/>
</dbReference>
<dbReference type="EMBL" id="UOFO01000028">
    <property type="protein sequence ID" value="VAW83829.1"/>
    <property type="molecule type" value="Genomic_DNA"/>
</dbReference>
<reference evidence="3" key="1">
    <citation type="submission" date="2018-06" db="EMBL/GenBank/DDBJ databases">
        <authorList>
            <person name="Zhirakovskaya E."/>
        </authorList>
    </citation>
    <scope>NUCLEOTIDE SEQUENCE</scope>
</reference>
<dbReference type="SUPFAM" id="SSF53756">
    <property type="entry name" value="UDP-Glycosyltransferase/glycogen phosphorylase"/>
    <property type="match status" value="1"/>
</dbReference>
<sequence length="393" mass="44486">MYKKIKRKIQSFVKSRTSIHAKVVEIKSSQPTSKGRVLLSYVIDPFLCKAGEAISHDHTHHWESYQIAETFLSLGYDVDVISYLNNCFRPSCRYDYFVAARTNFQRISQLLNPDCIKVAHLDTAHWIVNNAAAYQRMLDVKNRKGVSVSSAKLVEKNQAIEYADLATILGNQFTIDSYKYASVPIYRIPISVPQTYPWVESKNFDACRNNYMWFGSSGLVHKGLDLVLEAFAEMPEYNLTVCGPIEKDKEFSAAYHKELYETSNITTADWIDIKGKAFRDLAENTLGLVYPTCAEGGGGSVISCMHAGIVPVLSVEASVDIKDFGTLLSENSIEQIKCAIRELSSQREEFLRDSARKAWEYAREHHTQTRFTEEYAAFVKNILLAYTKKANAS</sequence>
<evidence type="ECO:0000256" key="2">
    <source>
        <dbReference type="ARBA" id="ARBA00022679"/>
    </source>
</evidence>
<dbReference type="PANTHER" id="PTHR12526">
    <property type="entry name" value="GLYCOSYLTRANSFERASE"/>
    <property type="match status" value="1"/>
</dbReference>
<gene>
    <name evidence="3" type="ORF">MNBD_GAMMA16-1867</name>
</gene>
<dbReference type="PANTHER" id="PTHR12526:SF510">
    <property type="entry name" value="D-INOSITOL 3-PHOSPHATE GLYCOSYLTRANSFERASE"/>
    <property type="match status" value="1"/>
</dbReference>